<evidence type="ECO:0000256" key="3">
    <source>
        <dbReference type="ARBA" id="ARBA00022741"/>
    </source>
</evidence>
<dbReference type="HOGENOM" id="CLU_145795_0_0_1"/>
<dbReference type="OrthoDB" id="301415at2759"/>
<evidence type="ECO:0000313" key="8">
    <source>
        <dbReference type="Proteomes" id="UP000054485"/>
    </source>
</evidence>
<dbReference type="Proteomes" id="UP000054485">
    <property type="component" value="Unassembled WGS sequence"/>
</dbReference>
<dbReference type="GO" id="GO:1903013">
    <property type="term" value="P:response to differentiation-inducing factor 1"/>
    <property type="evidence" value="ECO:0007669"/>
    <property type="project" value="TreeGrafter"/>
</dbReference>
<keyword evidence="1" id="KW-0723">Serine/threonine-protein kinase</keyword>
<keyword evidence="3" id="KW-0547">Nucleotide-binding</keyword>
<evidence type="ECO:0000256" key="1">
    <source>
        <dbReference type="ARBA" id="ARBA00022527"/>
    </source>
</evidence>
<dbReference type="Pfam" id="PF02816">
    <property type="entry name" value="Alpha_kinase"/>
    <property type="match status" value="1"/>
</dbReference>
<reference evidence="7 8" key="1">
    <citation type="submission" date="2014-04" db="EMBL/GenBank/DDBJ databases">
        <authorList>
            <consortium name="DOE Joint Genome Institute"/>
            <person name="Kuo A."/>
            <person name="Ruytinx J."/>
            <person name="Rineau F."/>
            <person name="Colpaert J."/>
            <person name="Kohler A."/>
            <person name="Nagy L.G."/>
            <person name="Floudas D."/>
            <person name="Copeland A."/>
            <person name="Barry K.W."/>
            <person name="Cichocki N."/>
            <person name="Veneault-Fourrey C."/>
            <person name="LaButti K."/>
            <person name="Lindquist E.A."/>
            <person name="Lipzen A."/>
            <person name="Lundell T."/>
            <person name="Morin E."/>
            <person name="Murat C."/>
            <person name="Sun H."/>
            <person name="Tunlid A."/>
            <person name="Henrissat B."/>
            <person name="Grigoriev I.V."/>
            <person name="Hibbett D.S."/>
            <person name="Martin F."/>
            <person name="Nordberg H.P."/>
            <person name="Cantor M.N."/>
            <person name="Hua S.X."/>
        </authorList>
    </citation>
    <scope>NUCLEOTIDE SEQUENCE [LARGE SCALE GENOMIC DNA]</scope>
    <source>
        <strain evidence="7 8">UH-Slu-Lm8-n1</strain>
    </source>
</reference>
<dbReference type="Gene3D" id="3.20.200.10">
    <property type="entry name" value="MHCK/EF2 kinase"/>
    <property type="match status" value="1"/>
</dbReference>
<evidence type="ECO:0000313" key="7">
    <source>
        <dbReference type="EMBL" id="KIK31948.1"/>
    </source>
</evidence>
<evidence type="ECO:0000256" key="2">
    <source>
        <dbReference type="ARBA" id="ARBA00022679"/>
    </source>
</evidence>
<feature type="non-terminal residue" evidence="7">
    <location>
        <position position="113"/>
    </location>
</feature>
<gene>
    <name evidence="7" type="ORF">CY34DRAFT_102475</name>
</gene>
<sequence length="113" mass="12564">DAIYLVEEKIHGRFVKYINNNSAVPADSLQGREVVIGLFLCFVQHVQYQLTNSMVYLSDFQGAGDLLTDCQVITGSDFANNFGDGNCTAAFDDFKLEHKCNKICRAFGLQAFV</sequence>
<dbReference type="EMBL" id="KN836511">
    <property type="protein sequence ID" value="KIK31948.1"/>
    <property type="molecule type" value="Genomic_DNA"/>
</dbReference>
<dbReference type="SUPFAM" id="SSF56112">
    <property type="entry name" value="Protein kinase-like (PK-like)"/>
    <property type="match status" value="1"/>
</dbReference>
<dbReference type="PROSITE" id="PS51158">
    <property type="entry name" value="ALPHA_KINASE"/>
    <property type="match status" value="1"/>
</dbReference>
<organism evidence="7 8">
    <name type="scientific">Suillus luteus UH-Slu-Lm8-n1</name>
    <dbReference type="NCBI Taxonomy" id="930992"/>
    <lineage>
        <taxon>Eukaryota</taxon>
        <taxon>Fungi</taxon>
        <taxon>Dikarya</taxon>
        <taxon>Basidiomycota</taxon>
        <taxon>Agaricomycotina</taxon>
        <taxon>Agaricomycetes</taxon>
        <taxon>Agaricomycetidae</taxon>
        <taxon>Boletales</taxon>
        <taxon>Suillineae</taxon>
        <taxon>Suillaceae</taxon>
        <taxon>Suillus</taxon>
    </lineage>
</organism>
<feature type="domain" description="Alpha-type protein kinase" evidence="6">
    <location>
        <begin position="1"/>
        <end position="112"/>
    </location>
</feature>
<dbReference type="InterPro" id="IPR051852">
    <property type="entry name" value="Alpha-type_PK"/>
</dbReference>
<dbReference type="InParanoid" id="A0A0D0AJ17"/>
<evidence type="ECO:0000256" key="4">
    <source>
        <dbReference type="ARBA" id="ARBA00022777"/>
    </source>
</evidence>
<reference evidence="8" key="2">
    <citation type="submission" date="2015-01" db="EMBL/GenBank/DDBJ databases">
        <title>Evolutionary Origins and Diversification of the Mycorrhizal Mutualists.</title>
        <authorList>
            <consortium name="DOE Joint Genome Institute"/>
            <consortium name="Mycorrhizal Genomics Consortium"/>
            <person name="Kohler A."/>
            <person name="Kuo A."/>
            <person name="Nagy L.G."/>
            <person name="Floudas D."/>
            <person name="Copeland A."/>
            <person name="Barry K.W."/>
            <person name="Cichocki N."/>
            <person name="Veneault-Fourrey C."/>
            <person name="LaButti K."/>
            <person name="Lindquist E.A."/>
            <person name="Lipzen A."/>
            <person name="Lundell T."/>
            <person name="Morin E."/>
            <person name="Murat C."/>
            <person name="Riley R."/>
            <person name="Ohm R."/>
            <person name="Sun H."/>
            <person name="Tunlid A."/>
            <person name="Henrissat B."/>
            <person name="Grigoriev I.V."/>
            <person name="Hibbett D.S."/>
            <person name="Martin F."/>
        </authorList>
    </citation>
    <scope>NUCLEOTIDE SEQUENCE [LARGE SCALE GENOMIC DNA]</scope>
    <source>
        <strain evidence="8">UH-Slu-Lm8-n1</strain>
    </source>
</reference>
<dbReference type="PANTHER" id="PTHR45992">
    <property type="entry name" value="EUKARYOTIC ELONGATION FACTOR 2 KINASE-RELATED"/>
    <property type="match status" value="1"/>
</dbReference>
<keyword evidence="2" id="KW-0808">Transferase</keyword>
<keyword evidence="5" id="KW-0067">ATP-binding</keyword>
<protein>
    <recommendedName>
        <fullName evidence="6">Alpha-type protein kinase domain-containing protein</fullName>
    </recommendedName>
</protein>
<keyword evidence="8" id="KW-1185">Reference proteome</keyword>
<dbReference type="InterPro" id="IPR004166">
    <property type="entry name" value="a-kinase_dom"/>
</dbReference>
<dbReference type="GO" id="GO:0031037">
    <property type="term" value="P:myosin II filament disassembly"/>
    <property type="evidence" value="ECO:0007669"/>
    <property type="project" value="TreeGrafter"/>
</dbReference>
<name>A0A0D0AJ17_9AGAM</name>
<evidence type="ECO:0000259" key="6">
    <source>
        <dbReference type="PROSITE" id="PS51158"/>
    </source>
</evidence>
<keyword evidence="4" id="KW-0418">Kinase</keyword>
<dbReference type="AlphaFoldDB" id="A0A0D0AJ17"/>
<dbReference type="GO" id="GO:0004674">
    <property type="term" value="F:protein serine/threonine kinase activity"/>
    <property type="evidence" value="ECO:0007669"/>
    <property type="project" value="UniProtKB-KW"/>
</dbReference>
<accession>A0A0D0AJ17</accession>
<evidence type="ECO:0000256" key="5">
    <source>
        <dbReference type="ARBA" id="ARBA00022840"/>
    </source>
</evidence>
<proteinExistence type="predicted"/>
<dbReference type="GO" id="GO:0005524">
    <property type="term" value="F:ATP binding"/>
    <property type="evidence" value="ECO:0007669"/>
    <property type="project" value="UniProtKB-KW"/>
</dbReference>
<dbReference type="PANTHER" id="PTHR45992:SF2">
    <property type="entry name" value="EUKARYOTIC ELONGATION FACTOR 2 KINASE"/>
    <property type="match status" value="1"/>
</dbReference>
<dbReference type="InterPro" id="IPR011009">
    <property type="entry name" value="Kinase-like_dom_sf"/>
</dbReference>
<dbReference type="STRING" id="930992.A0A0D0AJ17"/>